<dbReference type="PANTHER" id="PTHR48043">
    <property type="entry name" value="EG:EG0003.4 PROTEIN-RELATED"/>
    <property type="match status" value="1"/>
</dbReference>
<evidence type="ECO:0000256" key="5">
    <source>
        <dbReference type="ARBA" id="ARBA00022729"/>
    </source>
</evidence>
<dbReference type="PANTHER" id="PTHR48043:SF23">
    <property type="entry name" value="UDP-GLUCURONOSYLTRANSFERASE"/>
    <property type="match status" value="1"/>
</dbReference>
<keyword evidence="4" id="KW-0808">Transferase</keyword>
<dbReference type="EC" id="2.4.1.17" evidence="2"/>
<dbReference type="AlphaFoldDB" id="A0AAV5SPC8"/>
<sequence length="118" mass="13294">YNGFGKVFDKNYLGNSDKLAATIREVLENKKYGENARRISHMLAKKPFSSREKLIKTVEFAAEFGPFSALRPQSLDMNFIEYNNIDIITAGFTVTAVVVLFLYKSIGFALRKCLASKS</sequence>
<keyword evidence="7" id="KW-0472">Membrane</keyword>
<comment type="caution">
    <text evidence="8">The sequence shown here is derived from an EMBL/GenBank/DDBJ whole genome shotgun (WGS) entry which is preliminary data.</text>
</comment>
<dbReference type="GO" id="GO:0015020">
    <property type="term" value="F:glucuronosyltransferase activity"/>
    <property type="evidence" value="ECO:0007669"/>
    <property type="project" value="UniProtKB-EC"/>
</dbReference>
<evidence type="ECO:0000256" key="2">
    <source>
        <dbReference type="ARBA" id="ARBA00012544"/>
    </source>
</evidence>
<dbReference type="InterPro" id="IPR050271">
    <property type="entry name" value="UDP-glycosyltransferase"/>
</dbReference>
<comment type="catalytic activity">
    <reaction evidence="6">
        <text>glucuronate acceptor + UDP-alpha-D-glucuronate = acceptor beta-D-glucuronoside + UDP + H(+)</text>
        <dbReference type="Rhea" id="RHEA:21032"/>
        <dbReference type="ChEBI" id="CHEBI:15378"/>
        <dbReference type="ChEBI" id="CHEBI:58052"/>
        <dbReference type="ChEBI" id="CHEBI:58223"/>
        <dbReference type="ChEBI" id="CHEBI:132367"/>
        <dbReference type="ChEBI" id="CHEBI:132368"/>
        <dbReference type="EC" id="2.4.1.17"/>
    </reaction>
</comment>
<accession>A0AAV5SPC8</accession>
<comment type="similarity">
    <text evidence="1">Belongs to the UDP-glycosyltransferase family.</text>
</comment>
<proteinExistence type="inferred from homology"/>
<dbReference type="SUPFAM" id="SSF53756">
    <property type="entry name" value="UDP-Glycosyltransferase/glycogen phosphorylase"/>
    <property type="match status" value="1"/>
</dbReference>
<protein>
    <recommendedName>
        <fullName evidence="2">glucuronosyltransferase</fullName>
        <ecNumber evidence="2">2.4.1.17</ecNumber>
    </recommendedName>
</protein>
<feature type="transmembrane region" description="Helical" evidence="7">
    <location>
        <begin position="85"/>
        <end position="103"/>
    </location>
</feature>
<reference evidence="8" key="1">
    <citation type="submission" date="2023-10" db="EMBL/GenBank/DDBJ databases">
        <title>Genome assembly of Pristionchus species.</title>
        <authorList>
            <person name="Yoshida K."/>
            <person name="Sommer R.J."/>
        </authorList>
    </citation>
    <scope>NUCLEOTIDE SEQUENCE</scope>
    <source>
        <strain evidence="8">RS0144</strain>
    </source>
</reference>
<keyword evidence="7" id="KW-1133">Transmembrane helix</keyword>
<organism evidence="8 9">
    <name type="scientific">Pristionchus entomophagus</name>
    <dbReference type="NCBI Taxonomy" id="358040"/>
    <lineage>
        <taxon>Eukaryota</taxon>
        <taxon>Metazoa</taxon>
        <taxon>Ecdysozoa</taxon>
        <taxon>Nematoda</taxon>
        <taxon>Chromadorea</taxon>
        <taxon>Rhabditida</taxon>
        <taxon>Rhabditina</taxon>
        <taxon>Diplogasteromorpha</taxon>
        <taxon>Diplogasteroidea</taxon>
        <taxon>Neodiplogasteridae</taxon>
        <taxon>Pristionchus</taxon>
    </lineage>
</organism>
<evidence type="ECO:0000256" key="1">
    <source>
        <dbReference type="ARBA" id="ARBA00009995"/>
    </source>
</evidence>
<gene>
    <name evidence="8" type="ORF">PENTCL1PPCAC_7226</name>
</gene>
<keyword evidence="3" id="KW-0328">Glycosyltransferase</keyword>
<keyword evidence="7" id="KW-0812">Transmembrane</keyword>
<dbReference type="Proteomes" id="UP001432027">
    <property type="component" value="Unassembled WGS sequence"/>
</dbReference>
<evidence type="ECO:0000313" key="9">
    <source>
        <dbReference type="Proteomes" id="UP001432027"/>
    </source>
</evidence>
<evidence type="ECO:0000256" key="3">
    <source>
        <dbReference type="ARBA" id="ARBA00022676"/>
    </source>
</evidence>
<keyword evidence="5" id="KW-0732">Signal</keyword>
<dbReference type="InterPro" id="IPR002213">
    <property type="entry name" value="UDP_glucos_trans"/>
</dbReference>
<dbReference type="EMBL" id="BTSX01000002">
    <property type="protein sequence ID" value="GMS85051.1"/>
    <property type="molecule type" value="Genomic_DNA"/>
</dbReference>
<name>A0AAV5SPC8_9BILA</name>
<evidence type="ECO:0000256" key="7">
    <source>
        <dbReference type="SAM" id="Phobius"/>
    </source>
</evidence>
<feature type="non-terminal residue" evidence="8">
    <location>
        <position position="118"/>
    </location>
</feature>
<dbReference type="Pfam" id="PF00201">
    <property type="entry name" value="UDPGT"/>
    <property type="match status" value="1"/>
</dbReference>
<keyword evidence="9" id="KW-1185">Reference proteome</keyword>
<feature type="non-terminal residue" evidence="8">
    <location>
        <position position="1"/>
    </location>
</feature>
<evidence type="ECO:0000313" key="8">
    <source>
        <dbReference type="EMBL" id="GMS85051.1"/>
    </source>
</evidence>
<evidence type="ECO:0000256" key="4">
    <source>
        <dbReference type="ARBA" id="ARBA00022679"/>
    </source>
</evidence>
<evidence type="ECO:0000256" key="6">
    <source>
        <dbReference type="ARBA" id="ARBA00047475"/>
    </source>
</evidence>